<dbReference type="RefSeq" id="WP_023399967.1">
    <property type="nucleotide sequence ID" value="NZ_AUSV01000049.1"/>
</dbReference>
<evidence type="ECO:0000256" key="2">
    <source>
        <dbReference type="ARBA" id="ARBA00022525"/>
    </source>
</evidence>
<dbReference type="InterPro" id="IPR010566">
    <property type="entry name" value="Haemolys_ca-bd"/>
</dbReference>
<dbReference type="PANTHER" id="PTHR38340:SF1">
    <property type="entry name" value="S-LAYER PROTEIN"/>
    <property type="match status" value="1"/>
</dbReference>
<dbReference type="GO" id="GO:0003796">
    <property type="term" value="F:lysozyme activity"/>
    <property type="evidence" value="ECO:0007669"/>
    <property type="project" value="InterPro"/>
</dbReference>
<feature type="compositionally biased region" description="Gly residues" evidence="6">
    <location>
        <begin position="311"/>
        <end position="395"/>
    </location>
</feature>
<dbReference type="InterPro" id="IPR018511">
    <property type="entry name" value="Hemolysin-typ_Ca-bd_CS"/>
</dbReference>
<organism evidence="8 9">
    <name type="scientific">Pseudoalteromonas luteoviolacea (strain 2ta16)</name>
    <dbReference type="NCBI Taxonomy" id="1353533"/>
    <lineage>
        <taxon>Bacteria</taxon>
        <taxon>Pseudomonadati</taxon>
        <taxon>Pseudomonadota</taxon>
        <taxon>Gammaproteobacteria</taxon>
        <taxon>Alteromonadales</taxon>
        <taxon>Pseudoalteromonadaceae</taxon>
        <taxon>Pseudoalteromonas</taxon>
    </lineage>
</organism>
<keyword evidence="3" id="KW-0929">Antimicrobial</keyword>
<feature type="domain" description="Haemolysin-type calcium binding-related" evidence="7">
    <location>
        <begin position="1048"/>
        <end position="1089"/>
    </location>
</feature>
<dbReference type="InterPro" id="IPR001343">
    <property type="entry name" value="Hemolysn_Ca-bd"/>
</dbReference>
<dbReference type="InterPro" id="IPR050557">
    <property type="entry name" value="RTX_toxin/Mannuronan_C5-epim"/>
</dbReference>
<dbReference type="Proteomes" id="UP000017820">
    <property type="component" value="Unassembled WGS sequence"/>
</dbReference>
<dbReference type="PRINTS" id="PR00313">
    <property type="entry name" value="CABNDNGRPT"/>
</dbReference>
<reference evidence="8 9" key="1">
    <citation type="submission" date="2013-07" db="EMBL/GenBank/DDBJ databases">
        <title>Draft genome sequence of Pseudoalteromonas luteoviolacea 2ta16.</title>
        <authorList>
            <person name="Allen E.E."/>
            <person name="Azam F."/>
            <person name="Podell S."/>
        </authorList>
    </citation>
    <scope>NUCLEOTIDE SEQUENCE [LARGE SCALE GENOMIC DNA]</scope>
    <source>
        <strain evidence="8 9">2ta16</strain>
    </source>
</reference>
<sequence>MSLFTEIKSHEDAVKAIYLDSKGIPTIGVGFNLREEEVLEAILEQFNYSTTSLSETDFNALKISLEAIFRKEWTESNKDDRIKEVNDVLKIYQADDKRLDNSIPEETFVFPDDTSSMEAVFNDILPTYQKLAIDGLDNNLDGDRAAAQAVFDGLSDRRKAALISLTFNGGSPMVGPSLSKALKDKDWAEAYYEIAYSSNSNTVNGEKVRINGLHNRRLKEASAMIEGISIADKQKLYEKLYEKRAEITKYIDELQADKTNNVYEPITKTRRDELFAALNDQMTTLTAELAAENIEVIAYTFKSAIDDSGNPGDGGSGDNGSGDNGSGDNGSGDNGSGDNGSGDNGSGDNGSGDNGSGDNGSGDNGSGDNGSGDTGSGDNGSGDNGSGDTGSGDTGSGEEPNPTITTEVFSGGIDKNNGGDGDGIDDNLIASDDAVFNEFTGLMTFTSNGVGKLVIDTQKSDVSYTSQNGYIDYIKITDQNRNTTEFTFNTVTGEVTRLTTVFDNSSKEDLLAPISIQTPAPNPASPIILDLDGDGVETVGLMANIHFDHNGDGFKELTGFVAADDGLLVRDLNGDGVINSGKELFGDQTLLASGLKASNGFEALAELDSNGDGVIDVNDESFGELRIFQDLDQDGETDEGELLSLTEAGVESLSISYTNQTFIDEFGNEHRQVGSYTNNAGIKITMTDVWFNQNPAESEYSTIETSYTIASLPDALGSGKARSLHQAMAQDETGELQSLVTQFVTASSRAEREPLLEKIIFAWTGQTGEQRPYYPSHIDARKIGALETFYGFDLPRPGGTGHNYGLAYEEVFRNWSDTVFYQLAAQSHLKPFFKEIDWSKNAVTGVWEGDFNRVVNNLFDYVEANHATNLSTVNTLLDFVQATRGVNPYNKVSIEQLHDAVEQFIRTEDISGYSPETLGIVYDLTSGRAIPTEGNDKIQGNENNNYLFGLGGDDWIFAGAGNDFLGGGLGNDELNAGSGNDILDGGSGNDRLEGGLGSDTYIWGYGSGNDQIWNFGYSLSEDNSDIDKLVFKQGVTASDLTWVRDGDDLKITLNSSGETLRIKFHFNEEYIDYKLKVVELADGTVLDLDSIEKEIHTITGTEGNEWLHGGEFSEFLFGLGGGDNLYAKEGDDVLDGGAGSDRLYGGEGDDLLDGGTGSDYLQGDEGNDSYFWGIGSGNDTINDYSSADQSNSRHIDKLIFKAGITANDLIWTRGIDDLLVTIKSTGETLSIKNHVTYDGYQIESVELADGTVLDLASIEKGLNTPKGTEGADYLHGHRNDDVLKGLGGDDHLIGYGGDDILDGGAGDDELEGRGGSDTYLWGAGSGNDTITNFSIDSHSSTDDFDKLLFTEGISHNDLTWSRDGDDLKVMLNSSGETLRVVFYFARGAWELDAFVLADGTILDRAAIEEAAVENINLVKGTGDDDSIYTTESDEVILGLHGNDRLYGRAGDDILDGGAGNDRLKGQIGNDKLDGGVGNDDLYGGAGNDIYYWGLGSGNDRIYNHDKWSPGDASDIDKLVFKAGISASDLVWSQDGNDLRVTLVSSGETLSIKNHFDPEFSDSKIKVVELADGTVLDLASIEGSVTDASNVVMGTEAGESIYTSDPDEVLLGLDGNDRLYGRAGDDRLHGGAGDDRLKGQIGNDILDGGAGNDALYGGAGNDIYYWGLGSGNDLIYNHDKWSPGDANDIDKLVFKAGISASDLTWARDGVDLKATLITSRETLSIKNYFDIEYSDSKLKVVELSDGTELDLSAIDGSIPEGINVVLGTQSNESLYSSELGEIQLGLDGNDSLYGRAGDDTLQGGAGDDILKGQVGNDILDGGAGDDILDGGAGNDTYYWGVGSGNDQIYNVDPWGALPFDKGDHDSWSQRNANDVDKLVFKKGVSAGGLVWSRDGDDLKVTLSSSGETLSIKHHFDYYTDDNLKLKVAELSDGSVLDLAIISDSIAEGGNIVIGTQGDESLYTSDLDETLLGLDGNDRLYGRAGNDILHGGTGDDRLKGQTGDDKLDGGEGDDALYGGSGNDIYYWGEGSGNDSIYNHDKYNPGQDGDIDRLVFKAGISFEDLSWSRNDDDLQVQLKSTREILTIKNYYQSGYDKVDRAELANGAVINLDDVINNQLPHAQDKFNALNDSFELLVQSISGFSDNSDDSASDKTQYVGSYLEKMTSYVD</sequence>
<dbReference type="GO" id="GO:0042742">
    <property type="term" value="P:defense response to bacterium"/>
    <property type="evidence" value="ECO:0007669"/>
    <property type="project" value="UniProtKB-KW"/>
</dbReference>
<feature type="domain" description="Haemolysin-type calcium binding-related" evidence="7">
    <location>
        <begin position="1537"/>
        <end position="1578"/>
    </location>
</feature>
<dbReference type="Pfam" id="PF00353">
    <property type="entry name" value="HemolysinCabind"/>
    <property type="match status" value="9"/>
</dbReference>
<keyword evidence="4" id="KW-0081">Bacteriolytic enzyme</keyword>
<comment type="subcellular location">
    <subcellularLocation>
        <location evidence="1">Secreted</location>
    </subcellularLocation>
</comment>
<feature type="compositionally biased region" description="Basic and acidic residues" evidence="6">
    <location>
        <begin position="1991"/>
        <end position="2007"/>
    </location>
</feature>
<evidence type="ECO:0000256" key="5">
    <source>
        <dbReference type="ARBA" id="ARBA00022837"/>
    </source>
</evidence>
<evidence type="ECO:0000259" key="7">
    <source>
        <dbReference type="Pfam" id="PF06594"/>
    </source>
</evidence>
<name>V4H4Y7_PSEL2</name>
<dbReference type="SUPFAM" id="SSF53955">
    <property type="entry name" value="Lysozyme-like"/>
    <property type="match status" value="2"/>
</dbReference>
<keyword evidence="5" id="KW-0106">Calcium</keyword>
<dbReference type="Gene3D" id="1.10.530.40">
    <property type="match status" value="2"/>
</dbReference>
<evidence type="ECO:0000256" key="4">
    <source>
        <dbReference type="ARBA" id="ARBA00022638"/>
    </source>
</evidence>
<evidence type="ECO:0000313" key="9">
    <source>
        <dbReference type="Proteomes" id="UP000017820"/>
    </source>
</evidence>
<dbReference type="GO" id="GO:0005576">
    <property type="term" value="C:extracellular region"/>
    <property type="evidence" value="ECO:0007669"/>
    <property type="project" value="UniProtKB-SubCell"/>
</dbReference>
<accession>V4H4Y7</accession>
<evidence type="ECO:0000313" key="8">
    <source>
        <dbReference type="EMBL" id="ESP92551.1"/>
    </source>
</evidence>
<feature type="region of interest" description="Disordered" evidence="6">
    <location>
        <begin position="308"/>
        <end position="420"/>
    </location>
</feature>
<evidence type="ECO:0000256" key="3">
    <source>
        <dbReference type="ARBA" id="ARBA00022529"/>
    </source>
</evidence>
<evidence type="ECO:0000256" key="6">
    <source>
        <dbReference type="SAM" id="MobiDB-lite"/>
    </source>
</evidence>
<dbReference type="EMBL" id="AUSV01000049">
    <property type="protein sequence ID" value="ESP92551.1"/>
    <property type="molecule type" value="Genomic_DNA"/>
</dbReference>
<dbReference type="GO" id="GO:0031640">
    <property type="term" value="P:killing of cells of another organism"/>
    <property type="evidence" value="ECO:0007669"/>
    <property type="project" value="UniProtKB-KW"/>
</dbReference>
<gene>
    <name evidence="8" type="ORF">PL2TA16_04144</name>
</gene>
<dbReference type="SUPFAM" id="SSF51120">
    <property type="entry name" value="beta-Roll"/>
    <property type="match status" value="7"/>
</dbReference>
<dbReference type="Pfam" id="PF06594">
    <property type="entry name" value="HCBP_related"/>
    <property type="match status" value="4"/>
</dbReference>
<protein>
    <submittedName>
        <fullName evidence="8">RTX toxin related Ca2+-binding protein</fullName>
    </submittedName>
</protein>
<feature type="domain" description="Haemolysin-type calcium binding-related" evidence="7">
    <location>
        <begin position="1217"/>
        <end position="1256"/>
    </location>
</feature>
<dbReference type="PATRIC" id="fig|1353533.3.peg.3083"/>
<dbReference type="PROSITE" id="PS00330">
    <property type="entry name" value="HEMOLYSIN_CALCIUM"/>
    <property type="match status" value="13"/>
</dbReference>
<proteinExistence type="predicted"/>
<comment type="caution">
    <text evidence="8">The sequence shown here is derived from an EMBL/GenBank/DDBJ whole genome shotgun (WGS) entry which is preliminary data.</text>
</comment>
<dbReference type="InterPro" id="IPR023346">
    <property type="entry name" value="Lysozyme-like_dom_sf"/>
</dbReference>
<dbReference type="PANTHER" id="PTHR38340">
    <property type="entry name" value="S-LAYER PROTEIN"/>
    <property type="match status" value="1"/>
</dbReference>
<dbReference type="InterPro" id="IPR023347">
    <property type="entry name" value="Lysozyme_dom_sf"/>
</dbReference>
<feature type="region of interest" description="Disordered" evidence="6">
    <location>
        <begin position="1990"/>
        <end position="2012"/>
    </location>
</feature>
<dbReference type="InterPro" id="IPR011049">
    <property type="entry name" value="Serralysin-like_metalloprot_C"/>
</dbReference>
<evidence type="ECO:0000256" key="1">
    <source>
        <dbReference type="ARBA" id="ARBA00004613"/>
    </source>
</evidence>
<dbReference type="GO" id="GO:0005509">
    <property type="term" value="F:calcium ion binding"/>
    <property type="evidence" value="ECO:0007669"/>
    <property type="project" value="InterPro"/>
</dbReference>
<keyword evidence="2" id="KW-0964">Secreted</keyword>
<feature type="domain" description="Haemolysin-type calcium binding-related" evidence="7">
    <location>
        <begin position="2070"/>
        <end position="2110"/>
    </location>
</feature>
<dbReference type="Gene3D" id="2.150.10.10">
    <property type="entry name" value="Serralysin-like metalloprotease, C-terminal"/>
    <property type="match status" value="6"/>
</dbReference>